<organism evidence="1 2">
    <name type="scientific">Streptococcus loxodontisalivarius</name>
    <dbReference type="NCBI Taxonomy" id="1349415"/>
    <lineage>
        <taxon>Bacteria</taxon>
        <taxon>Bacillati</taxon>
        <taxon>Bacillota</taxon>
        <taxon>Bacilli</taxon>
        <taxon>Lactobacillales</taxon>
        <taxon>Streptococcaceae</taxon>
        <taxon>Streptococcus</taxon>
    </lineage>
</organism>
<proteinExistence type="predicted"/>
<accession>A0ABS2PTQ6</accession>
<evidence type="ECO:0008006" key="3">
    <source>
        <dbReference type="Google" id="ProtNLM"/>
    </source>
</evidence>
<sequence>MIIDFKTVSTEGLETSPHAEALAGLRANEARYFWNKFKVAFETVPVAEKAELMADINELLERERGLVFAAKPLEISQLFLEDRILWTHVFYEDGLAINVLYEMDNPKKRAVGLKLSDGMEIPAELVDKFKFARQKSKLAGTIRGSYFTLKGDNEALMNKWLENMSN</sequence>
<evidence type="ECO:0000313" key="2">
    <source>
        <dbReference type="Proteomes" id="UP000697472"/>
    </source>
</evidence>
<protein>
    <recommendedName>
        <fullName evidence="3">Phage tail protein</fullName>
    </recommendedName>
</protein>
<dbReference type="RefSeq" id="WP_205010297.1">
    <property type="nucleotide sequence ID" value="NZ_JAFBEH010000044.1"/>
</dbReference>
<comment type="caution">
    <text evidence="1">The sequence shown here is derived from an EMBL/GenBank/DDBJ whole genome shotgun (WGS) entry which is preliminary data.</text>
</comment>
<keyword evidence="2" id="KW-1185">Reference proteome</keyword>
<evidence type="ECO:0000313" key="1">
    <source>
        <dbReference type="EMBL" id="MBM7643443.1"/>
    </source>
</evidence>
<reference evidence="1 2" key="1">
    <citation type="submission" date="2021-01" db="EMBL/GenBank/DDBJ databases">
        <title>Genomic Encyclopedia of Type Strains, Phase IV (KMG-IV): sequencing the most valuable type-strain genomes for metagenomic binning, comparative biology and taxonomic classification.</title>
        <authorList>
            <person name="Goeker M."/>
        </authorList>
    </citation>
    <scope>NUCLEOTIDE SEQUENCE [LARGE SCALE GENOMIC DNA]</scope>
    <source>
        <strain evidence="1 2">DSM 27382</strain>
    </source>
</reference>
<dbReference type="EMBL" id="JAFBEH010000044">
    <property type="protein sequence ID" value="MBM7643443.1"/>
    <property type="molecule type" value="Genomic_DNA"/>
</dbReference>
<dbReference type="Proteomes" id="UP000697472">
    <property type="component" value="Unassembled WGS sequence"/>
</dbReference>
<name>A0ABS2PTQ6_9STRE</name>
<gene>
    <name evidence="1" type="ORF">JOC28_001751</name>
</gene>